<dbReference type="GO" id="GO:0005739">
    <property type="term" value="C:mitochondrion"/>
    <property type="evidence" value="ECO:0007669"/>
    <property type="project" value="TreeGrafter"/>
</dbReference>
<dbReference type="PANTHER" id="PTHR11702:SF43">
    <property type="entry name" value="GTP-BINDING PROTEIN 10"/>
    <property type="match status" value="1"/>
</dbReference>
<accession>A0AAD4N4F7</accession>
<dbReference type="GO" id="GO:0003924">
    <property type="term" value="F:GTPase activity"/>
    <property type="evidence" value="ECO:0007669"/>
    <property type="project" value="InterPro"/>
</dbReference>
<dbReference type="InterPro" id="IPR045086">
    <property type="entry name" value="OBG_GTPase"/>
</dbReference>
<dbReference type="Gene3D" id="3.40.50.300">
    <property type="entry name" value="P-loop containing nucleotide triphosphate hydrolases"/>
    <property type="match status" value="1"/>
</dbReference>
<evidence type="ECO:0000313" key="6">
    <source>
        <dbReference type="Proteomes" id="UP001201812"/>
    </source>
</evidence>
<dbReference type="Proteomes" id="UP001201812">
    <property type="component" value="Unassembled WGS sequence"/>
</dbReference>
<reference evidence="5" key="1">
    <citation type="submission" date="2022-01" db="EMBL/GenBank/DDBJ databases">
        <title>Genome Sequence Resource for Two Populations of Ditylenchus destructor, the Migratory Endoparasitic Phytonematode.</title>
        <authorList>
            <person name="Zhang H."/>
            <person name="Lin R."/>
            <person name="Xie B."/>
        </authorList>
    </citation>
    <scope>NUCLEOTIDE SEQUENCE</scope>
    <source>
        <strain evidence="5">BazhouSP</strain>
    </source>
</reference>
<evidence type="ECO:0000313" key="5">
    <source>
        <dbReference type="EMBL" id="KAI1714495.1"/>
    </source>
</evidence>
<keyword evidence="1" id="KW-0547">Nucleotide-binding</keyword>
<dbReference type="PANTHER" id="PTHR11702">
    <property type="entry name" value="DEVELOPMENTALLY REGULATED GTP-BINDING PROTEIN-RELATED"/>
    <property type="match status" value="1"/>
</dbReference>
<dbReference type="GO" id="GO:0005525">
    <property type="term" value="F:GTP binding"/>
    <property type="evidence" value="ECO:0007669"/>
    <property type="project" value="UniProtKB-KW"/>
</dbReference>
<evidence type="ECO:0000256" key="1">
    <source>
        <dbReference type="ARBA" id="ARBA00022741"/>
    </source>
</evidence>
<keyword evidence="6" id="KW-1185">Reference proteome</keyword>
<dbReference type="GO" id="GO:0042254">
    <property type="term" value="P:ribosome biogenesis"/>
    <property type="evidence" value="ECO:0007669"/>
    <property type="project" value="UniProtKB-UniRule"/>
</dbReference>
<name>A0AAD4N4F7_9BILA</name>
<dbReference type="InterPro" id="IPR031167">
    <property type="entry name" value="G_OBG"/>
</dbReference>
<comment type="caution">
    <text evidence="5">The sequence shown here is derived from an EMBL/GenBank/DDBJ whole genome shotgun (WGS) entry which is preliminary data.</text>
</comment>
<keyword evidence="2" id="KW-0342">GTP-binding</keyword>
<dbReference type="PROSITE" id="PS51710">
    <property type="entry name" value="G_OBG"/>
    <property type="match status" value="1"/>
</dbReference>
<proteinExistence type="predicted"/>
<organism evidence="5 6">
    <name type="scientific">Ditylenchus destructor</name>
    <dbReference type="NCBI Taxonomy" id="166010"/>
    <lineage>
        <taxon>Eukaryota</taxon>
        <taxon>Metazoa</taxon>
        <taxon>Ecdysozoa</taxon>
        <taxon>Nematoda</taxon>
        <taxon>Chromadorea</taxon>
        <taxon>Rhabditida</taxon>
        <taxon>Tylenchina</taxon>
        <taxon>Tylenchomorpha</taxon>
        <taxon>Sphaerularioidea</taxon>
        <taxon>Anguinidae</taxon>
        <taxon>Anguininae</taxon>
        <taxon>Ditylenchus</taxon>
    </lineage>
</organism>
<dbReference type="Pfam" id="PF01926">
    <property type="entry name" value="MMR_HSR1"/>
    <property type="match status" value="1"/>
</dbReference>
<evidence type="ECO:0000259" key="3">
    <source>
        <dbReference type="PROSITE" id="PS51710"/>
    </source>
</evidence>
<evidence type="ECO:0000259" key="4">
    <source>
        <dbReference type="PROSITE" id="PS51883"/>
    </source>
</evidence>
<dbReference type="EMBL" id="JAKKPZ010000013">
    <property type="protein sequence ID" value="KAI1714495.1"/>
    <property type="molecule type" value="Genomic_DNA"/>
</dbReference>
<feature type="domain" description="OBG-type G" evidence="3">
    <location>
        <begin position="162"/>
        <end position="387"/>
    </location>
</feature>
<dbReference type="SUPFAM" id="SSF82051">
    <property type="entry name" value="Obg GTP-binding protein N-terminal domain"/>
    <property type="match status" value="1"/>
</dbReference>
<feature type="domain" description="Obg" evidence="4">
    <location>
        <begin position="25"/>
        <end position="161"/>
    </location>
</feature>
<dbReference type="InterPro" id="IPR027417">
    <property type="entry name" value="P-loop_NTPase"/>
</dbReference>
<dbReference type="InterPro" id="IPR036726">
    <property type="entry name" value="GTP1_OBG_dom_sf"/>
</dbReference>
<dbReference type="Gene3D" id="2.70.210.12">
    <property type="entry name" value="GTP1/OBG domain"/>
    <property type="match status" value="1"/>
</dbReference>
<dbReference type="InterPro" id="IPR006073">
    <property type="entry name" value="GTP-bd"/>
</dbReference>
<dbReference type="PROSITE" id="PS51883">
    <property type="entry name" value="OBG"/>
    <property type="match status" value="1"/>
</dbReference>
<dbReference type="Pfam" id="PF01018">
    <property type="entry name" value="GTP1_OBG"/>
    <property type="match status" value="1"/>
</dbReference>
<gene>
    <name evidence="5" type="ORF">DdX_08591</name>
</gene>
<dbReference type="SUPFAM" id="SSF52540">
    <property type="entry name" value="P-loop containing nucleoside triphosphate hydrolases"/>
    <property type="match status" value="1"/>
</dbReference>
<evidence type="ECO:0000256" key="2">
    <source>
        <dbReference type="ARBA" id="ARBA00023134"/>
    </source>
</evidence>
<dbReference type="AlphaFoldDB" id="A0AAD4N4F7"/>
<dbReference type="InterPro" id="IPR006169">
    <property type="entry name" value="GTP1_OBG_dom"/>
</dbReference>
<sequence length="408" mass="45654">MRICYSCLRAVAKIHPVPPVKDVSVVKRDVIQLKIAAGRGGDGLPRYNGVGGTGGSVYLQPIPKLEFKAFCNKFYESNKVAAEHGERGAETKLVGKDGKNYLLKVPLGVECVDSMERLMVRCDKLGQKHLIAKGGEGGCSRNNYKGQPGQAFNLYVHYKLRPNVGMVGFPNAGKSTLLKALFPKKPVRIASYPFTTLEPQMCYLKYTVKSENVSENAADKKSWESTEQPFTLSIADLPGIIEGATRNRGIGFAFLKHLEHSGIIMMIVDVEGFQLNATLEEPYRSALETIALLNREIENYNDILLKKPFVLVLNKVDLPSGREKANELMDIFNSENLEIRRNWFSAVPKNIQPKQPIQFEEVIAISAKRGELGELRQVLKKIHDKINPKVHVEFEEEKETSSDRKILL</sequence>
<dbReference type="PRINTS" id="PR00326">
    <property type="entry name" value="GTP1OBG"/>
</dbReference>
<protein>
    <submittedName>
        <fullName evidence="5">50S ribosome-binding GTPase domain-containing protein</fullName>
    </submittedName>
</protein>